<dbReference type="EMBL" id="BMAT01004519">
    <property type="protein sequence ID" value="GFR75039.1"/>
    <property type="molecule type" value="Genomic_DNA"/>
</dbReference>
<evidence type="ECO:0000313" key="3">
    <source>
        <dbReference type="Proteomes" id="UP000762676"/>
    </source>
</evidence>
<gene>
    <name evidence="2" type="ORF">ElyMa_002178200</name>
</gene>
<keyword evidence="1" id="KW-0677">Repeat</keyword>
<dbReference type="Gene3D" id="2.60.120.290">
    <property type="entry name" value="Spermadhesin, CUB domain"/>
    <property type="match status" value="2"/>
</dbReference>
<comment type="caution">
    <text evidence="2">The sequence shown here is derived from an EMBL/GenBank/DDBJ whole genome shotgun (WGS) entry which is preliminary data.</text>
</comment>
<keyword evidence="3" id="KW-1185">Reference proteome</keyword>
<protein>
    <submittedName>
        <fullName evidence="2">Tolloid-like protein 1</fullName>
    </submittedName>
</protein>
<dbReference type="AlphaFoldDB" id="A0AAV4FPZ3"/>
<evidence type="ECO:0000256" key="1">
    <source>
        <dbReference type="ARBA" id="ARBA00022737"/>
    </source>
</evidence>
<proteinExistence type="predicted"/>
<dbReference type="SUPFAM" id="SSF49854">
    <property type="entry name" value="Spermadhesin, CUB domain"/>
    <property type="match status" value="2"/>
</dbReference>
<reference evidence="2 3" key="1">
    <citation type="journal article" date="2021" name="Elife">
        <title>Chloroplast acquisition without the gene transfer in kleptoplastic sea slugs, Plakobranchus ocellatus.</title>
        <authorList>
            <person name="Maeda T."/>
            <person name="Takahashi S."/>
            <person name="Yoshida T."/>
            <person name="Shimamura S."/>
            <person name="Takaki Y."/>
            <person name="Nagai Y."/>
            <person name="Toyoda A."/>
            <person name="Suzuki Y."/>
            <person name="Arimoto A."/>
            <person name="Ishii H."/>
            <person name="Satoh N."/>
            <person name="Nishiyama T."/>
            <person name="Hasebe M."/>
            <person name="Maruyama T."/>
            <person name="Minagawa J."/>
            <person name="Obokata J."/>
            <person name="Shigenobu S."/>
        </authorList>
    </citation>
    <scope>NUCLEOTIDE SEQUENCE [LARGE SCALE GENOMIC DNA]</scope>
</reference>
<dbReference type="Proteomes" id="UP000762676">
    <property type="component" value="Unassembled WGS sequence"/>
</dbReference>
<accession>A0AAV4FPZ3</accession>
<organism evidence="2 3">
    <name type="scientific">Elysia marginata</name>
    <dbReference type="NCBI Taxonomy" id="1093978"/>
    <lineage>
        <taxon>Eukaryota</taxon>
        <taxon>Metazoa</taxon>
        <taxon>Spiralia</taxon>
        <taxon>Lophotrochozoa</taxon>
        <taxon>Mollusca</taxon>
        <taxon>Gastropoda</taxon>
        <taxon>Heterobranchia</taxon>
        <taxon>Euthyneura</taxon>
        <taxon>Panpulmonata</taxon>
        <taxon>Sacoglossa</taxon>
        <taxon>Placobranchoidea</taxon>
        <taxon>Plakobranchidae</taxon>
        <taxon>Elysia</taxon>
    </lineage>
</organism>
<feature type="non-terminal residue" evidence="2">
    <location>
        <position position="1"/>
    </location>
</feature>
<evidence type="ECO:0000313" key="2">
    <source>
        <dbReference type="EMBL" id="GFR75039.1"/>
    </source>
</evidence>
<dbReference type="InterPro" id="IPR035914">
    <property type="entry name" value="Sperma_CUB_dom_sf"/>
</dbReference>
<dbReference type="PANTHER" id="PTHR24251">
    <property type="entry name" value="OVOCHYMASE-RELATED"/>
    <property type="match status" value="1"/>
</dbReference>
<sequence length="380" mass="43338">NCGWERRKTLTTDDQSYPVEISNYSYGNNKACRTEITYQTSSRSSRHLLVTVSFFNLQGSSATGHACLAESERLTFQMETSKGLKNVTWCGQLYAEKHVYPTSRLTIIYNSGQIGQGTGFQLKVSLVLVNSHAGQNFLASDQPRLLYSPKYPENHDDLVRDYSVTLEGKEGNFILIRILMINLEQSRGINCFDYLLIGQEKFCGTSRDHEAIVVRGSTTVIYFNSDRSLNKEGYILEYSSYKFGRLSDASEPHTTCTYQIGPVPRLFQVEDLNEGCTFTAEDDSHTLRFEFIERTAQPFSFIGSDIFFSDSNKTVRFRENLKHYWSKGNTVEVHGIFMPNAYFLVQSVQGKIFVHSFEYENSPPPNPLSQQDKNKCKLNK</sequence>
<name>A0AAV4FPZ3_9GAST</name>